<name>A0ABD5WUU7_9EURY</name>
<proteinExistence type="predicted"/>
<organism evidence="2 3">
    <name type="scientific">Halobaculum marinum</name>
    <dbReference type="NCBI Taxonomy" id="3031996"/>
    <lineage>
        <taxon>Archaea</taxon>
        <taxon>Methanobacteriati</taxon>
        <taxon>Methanobacteriota</taxon>
        <taxon>Stenosarchaea group</taxon>
        <taxon>Halobacteria</taxon>
        <taxon>Halobacteriales</taxon>
        <taxon>Haloferacaceae</taxon>
        <taxon>Halobaculum</taxon>
    </lineage>
</organism>
<gene>
    <name evidence="2" type="ORF">ACFQKD_02015</name>
</gene>
<dbReference type="AlphaFoldDB" id="A0ABD5WUU7"/>
<reference evidence="2 3" key="1">
    <citation type="journal article" date="2019" name="Int. J. Syst. Evol. Microbiol.">
        <title>The Global Catalogue of Microorganisms (GCM) 10K type strain sequencing project: providing services to taxonomists for standard genome sequencing and annotation.</title>
        <authorList>
            <consortium name="The Broad Institute Genomics Platform"/>
            <consortium name="The Broad Institute Genome Sequencing Center for Infectious Disease"/>
            <person name="Wu L."/>
            <person name="Ma J."/>
        </authorList>
    </citation>
    <scope>NUCLEOTIDE SEQUENCE [LARGE SCALE GENOMIC DNA]</scope>
    <source>
        <strain evidence="2 3">DT55</strain>
    </source>
</reference>
<evidence type="ECO:0000313" key="2">
    <source>
        <dbReference type="EMBL" id="MFC7096066.1"/>
    </source>
</evidence>
<evidence type="ECO:0000259" key="1">
    <source>
        <dbReference type="Pfam" id="PF12850"/>
    </source>
</evidence>
<evidence type="ECO:0000313" key="3">
    <source>
        <dbReference type="Proteomes" id="UP001596388"/>
    </source>
</evidence>
<dbReference type="EMBL" id="JBHTAG010000002">
    <property type="protein sequence ID" value="MFC7096066.1"/>
    <property type="molecule type" value="Genomic_DNA"/>
</dbReference>
<dbReference type="InterPro" id="IPR024654">
    <property type="entry name" value="Calcineurin-like_PHP_lpxH"/>
</dbReference>
<dbReference type="Gene3D" id="3.60.21.10">
    <property type="match status" value="1"/>
</dbReference>
<feature type="domain" description="Calcineurin-like phosphoesterase" evidence="1">
    <location>
        <begin position="1"/>
        <end position="138"/>
    </location>
</feature>
<dbReference type="SUPFAM" id="SSF56300">
    <property type="entry name" value="Metallo-dependent phosphatases"/>
    <property type="match status" value="1"/>
</dbReference>
<dbReference type="Proteomes" id="UP001596388">
    <property type="component" value="Unassembled WGS sequence"/>
</dbReference>
<dbReference type="InterPro" id="IPR029052">
    <property type="entry name" value="Metallo-depent_PP-like"/>
</dbReference>
<dbReference type="Pfam" id="PF12850">
    <property type="entry name" value="Metallophos_2"/>
    <property type="match status" value="1"/>
</dbReference>
<sequence length="188" mass="21439">MTIYVISDTHFDDPKMVNELDRPFDGVDEMNEALIDNWNSVVDEADTVYHVGDLLGGEPPERRESHALYRLDQLNGTVNLIAGNHAPIPKSSFADSAIDIKESRRLDFQGYSFYFTHKAEHAPDYFDGWIISGHEHENPAKYPFIDPETRRVNVACERIEYRPLLLSDLVSNIKTGERYETLADAPVI</sequence>
<keyword evidence="3" id="KW-1185">Reference proteome</keyword>
<dbReference type="GeneID" id="79270050"/>
<protein>
    <submittedName>
        <fullName evidence="2">Metallophosphoesterase family protein</fullName>
    </submittedName>
</protein>
<accession>A0ABD5WUU7</accession>
<comment type="caution">
    <text evidence="2">The sequence shown here is derived from an EMBL/GenBank/DDBJ whole genome shotgun (WGS) entry which is preliminary data.</text>
</comment>
<dbReference type="RefSeq" id="WP_276236449.1">
    <property type="nucleotide sequence ID" value="NZ_CP119989.1"/>
</dbReference>